<sequence>MPGPFHARNSPWLPCPQYMLGEIKVFAKRDSGNLAVPGIMAEFESNFNHPKYFENPTIFLENSLFLVPTC</sequence>
<evidence type="ECO:0000313" key="1">
    <source>
        <dbReference type="EMBL" id="OGZ75961.1"/>
    </source>
</evidence>
<organism evidence="1 2">
    <name type="scientific">Candidatus Staskawiczbacteria bacterium RIFCSPLOWO2_12_FULL_37_15</name>
    <dbReference type="NCBI Taxonomy" id="1802218"/>
    <lineage>
        <taxon>Bacteria</taxon>
        <taxon>Candidatus Staskawicziibacteriota</taxon>
    </lineage>
</organism>
<comment type="caution">
    <text evidence="1">The sequence shown here is derived from an EMBL/GenBank/DDBJ whole genome shotgun (WGS) entry which is preliminary data.</text>
</comment>
<dbReference type="AlphaFoldDB" id="A0A1G2INC6"/>
<evidence type="ECO:0000313" key="2">
    <source>
        <dbReference type="Proteomes" id="UP000178632"/>
    </source>
</evidence>
<proteinExistence type="predicted"/>
<accession>A0A1G2INC6</accession>
<dbReference type="Proteomes" id="UP000178632">
    <property type="component" value="Unassembled WGS sequence"/>
</dbReference>
<reference evidence="1 2" key="1">
    <citation type="journal article" date="2016" name="Nat. Commun.">
        <title>Thousands of microbial genomes shed light on interconnected biogeochemical processes in an aquifer system.</title>
        <authorList>
            <person name="Anantharaman K."/>
            <person name="Brown C.T."/>
            <person name="Hug L.A."/>
            <person name="Sharon I."/>
            <person name="Castelle C.J."/>
            <person name="Probst A.J."/>
            <person name="Thomas B.C."/>
            <person name="Singh A."/>
            <person name="Wilkins M.J."/>
            <person name="Karaoz U."/>
            <person name="Brodie E.L."/>
            <person name="Williams K.H."/>
            <person name="Hubbard S.S."/>
            <person name="Banfield J.F."/>
        </authorList>
    </citation>
    <scope>NUCLEOTIDE SEQUENCE [LARGE SCALE GENOMIC DNA]</scope>
</reference>
<protein>
    <submittedName>
        <fullName evidence="1">Uncharacterized protein</fullName>
    </submittedName>
</protein>
<name>A0A1G2INC6_9BACT</name>
<gene>
    <name evidence="1" type="ORF">A3G45_00465</name>
</gene>
<dbReference type="EMBL" id="MHPE01000041">
    <property type="protein sequence ID" value="OGZ75961.1"/>
    <property type="molecule type" value="Genomic_DNA"/>
</dbReference>